<evidence type="ECO:0000313" key="3">
    <source>
        <dbReference type="EMBL" id="MCW4472833.1"/>
    </source>
</evidence>
<evidence type="ECO:0000259" key="2">
    <source>
        <dbReference type="Pfam" id="PF01551"/>
    </source>
</evidence>
<dbReference type="Gene3D" id="2.70.70.10">
    <property type="entry name" value="Glucose Permease (Domain IIA)"/>
    <property type="match status" value="1"/>
</dbReference>
<dbReference type="PANTHER" id="PTHR21666:SF268">
    <property type="entry name" value="PEPTIDASE M23 DOMAIN-CONTAINING PROTEIN"/>
    <property type="match status" value="1"/>
</dbReference>
<gene>
    <name evidence="3" type="ORF">OK345_09980</name>
</gene>
<sequence>MSDTAAPSPRKPAPRDYAPVLRSVLGFIALALVVAAAVWWAWQQPFMARVRMGWELARMPVPEALSVPVEGVHARQVADTFGAPRGRDRSHQGVDIFAARGTPVVSATAGIVSSVREGGLGGRQVWVIGPARQRHYYAHLDDWAPGLAVGDIVWPGDALGKVGDSGNARGTPPHLHYGIYGEDGAIDPLPLLQAGAVRDGTRDAGGGRVLPLH</sequence>
<feature type="domain" description="M23ase beta-sheet core" evidence="2">
    <location>
        <begin position="90"/>
        <end position="188"/>
    </location>
</feature>
<evidence type="ECO:0000256" key="1">
    <source>
        <dbReference type="SAM" id="Phobius"/>
    </source>
</evidence>
<keyword evidence="1" id="KW-0472">Membrane</keyword>
<keyword evidence="1" id="KW-0812">Transmembrane</keyword>
<dbReference type="CDD" id="cd12797">
    <property type="entry name" value="M23_peptidase"/>
    <property type="match status" value="1"/>
</dbReference>
<dbReference type="SUPFAM" id="SSF51261">
    <property type="entry name" value="Duplicated hybrid motif"/>
    <property type="match status" value="1"/>
</dbReference>
<dbReference type="InterPro" id="IPR016047">
    <property type="entry name" value="M23ase_b-sheet_dom"/>
</dbReference>
<keyword evidence="4" id="KW-1185">Reference proteome</keyword>
<dbReference type="InterPro" id="IPR050570">
    <property type="entry name" value="Cell_wall_metabolism_enzyme"/>
</dbReference>
<dbReference type="PANTHER" id="PTHR21666">
    <property type="entry name" value="PEPTIDASE-RELATED"/>
    <property type="match status" value="1"/>
</dbReference>
<organism evidence="3 4">
    <name type="scientific">Xanthomonas chitinilytica</name>
    <dbReference type="NCBI Taxonomy" id="2989819"/>
    <lineage>
        <taxon>Bacteria</taxon>
        <taxon>Pseudomonadati</taxon>
        <taxon>Pseudomonadota</taxon>
        <taxon>Gammaproteobacteria</taxon>
        <taxon>Lysobacterales</taxon>
        <taxon>Lysobacteraceae</taxon>
        <taxon>Xanthomonas</taxon>
    </lineage>
</organism>
<protein>
    <submittedName>
        <fullName evidence="3">M23 family metallopeptidase</fullName>
    </submittedName>
</protein>
<dbReference type="EMBL" id="JAPCHY010000008">
    <property type="protein sequence ID" value="MCW4472833.1"/>
    <property type="molecule type" value="Genomic_DNA"/>
</dbReference>
<accession>A0ABT3JWG8</accession>
<proteinExistence type="predicted"/>
<comment type="caution">
    <text evidence="3">The sequence shown here is derived from an EMBL/GenBank/DDBJ whole genome shotgun (WGS) entry which is preliminary data.</text>
</comment>
<reference evidence="3 4" key="1">
    <citation type="submission" date="2022-10" db="EMBL/GenBank/DDBJ databases">
        <title>Xanthomonas sp. H13-6.</title>
        <authorList>
            <person name="Liu X."/>
            <person name="Deng Z."/>
            <person name="Jiang Y."/>
            <person name="Yu T."/>
            <person name="Ai J."/>
        </authorList>
    </citation>
    <scope>NUCLEOTIDE SEQUENCE [LARGE SCALE GENOMIC DNA]</scope>
    <source>
        <strain evidence="3 4">H13-6</strain>
    </source>
</reference>
<dbReference type="InterPro" id="IPR011055">
    <property type="entry name" value="Dup_hybrid_motif"/>
</dbReference>
<evidence type="ECO:0000313" key="4">
    <source>
        <dbReference type="Proteomes" id="UP001209922"/>
    </source>
</evidence>
<feature type="transmembrane region" description="Helical" evidence="1">
    <location>
        <begin position="20"/>
        <end position="42"/>
    </location>
</feature>
<keyword evidence="1" id="KW-1133">Transmembrane helix</keyword>
<dbReference type="RefSeq" id="WP_265127822.1">
    <property type="nucleotide sequence ID" value="NZ_JAPCHY010000008.1"/>
</dbReference>
<dbReference type="Proteomes" id="UP001209922">
    <property type="component" value="Unassembled WGS sequence"/>
</dbReference>
<dbReference type="Pfam" id="PF01551">
    <property type="entry name" value="Peptidase_M23"/>
    <property type="match status" value="1"/>
</dbReference>
<name>A0ABT3JWG8_9XANT</name>